<evidence type="ECO:0000313" key="1">
    <source>
        <dbReference type="EMBL" id="GAV06624.1"/>
    </source>
</evidence>
<protein>
    <submittedName>
        <fullName evidence="1">Uncharacterized protein</fullName>
    </submittedName>
</protein>
<name>A0A1D1W5C7_RAMVA</name>
<dbReference type="Gene3D" id="3.30.710.10">
    <property type="entry name" value="Potassium Channel Kv1.1, Chain A"/>
    <property type="match status" value="1"/>
</dbReference>
<organism evidence="1 2">
    <name type="scientific">Ramazzottius varieornatus</name>
    <name type="common">Water bear</name>
    <name type="synonym">Tardigrade</name>
    <dbReference type="NCBI Taxonomy" id="947166"/>
    <lineage>
        <taxon>Eukaryota</taxon>
        <taxon>Metazoa</taxon>
        <taxon>Ecdysozoa</taxon>
        <taxon>Tardigrada</taxon>
        <taxon>Eutardigrada</taxon>
        <taxon>Parachela</taxon>
        <taxon>Hypsibioidea</taxon>
        <taxon>Ramazzottiidae</taxon>
        <taxon>Ramazzottius</taxon>
    </lineage>
</organism>
<keyword evidence="2" id="KW-1185">Reference proteome</keyword>
<comment type="caution">
    <text evidence="1">The sequence shown here is derived from an EMBL/GenBank/DDBJ whole genome shotgun (WGS) entry which is preliminary data.</text>
</comment>
<reference evidence="1 2" key="1">
    <citation type="journal article" date="2016" name="Nat. Commun.">
        <title>Extremotolerant tardigrade genome and improved radiotolerance of human cultured cells by tardigrade-unique protein.</title>
        <authorList>
            <person name="Hashimoto T."/>
            <person name="Horikawa D.D."/>
            <person name="Saito Y."/>
            <person name="Kuwahara H."/>
            <person name="Kozuka-Hata H."/>
            <person name="Shin-I T."/>
            <person name="Minakuchi Y."/>
            <person name="Ohishi K."/>
            <person name="Motoyama A."/>
            <person name="Aizu T."/>
            <person name="Enomoto A."/>
            <person name="Kondo K."/>
            <person name="Tanaka S."/>
            <person name="Hara Y."/>
            <person name="Koshikawa S."/>
            <person name="Sagara H."/>
            <person name="Miura T."/>
            <person name="Yokobori S."/>
            <person name="Miyagawa K."/>
            <person name="Suzuki Y."/>
            <person name="Kubo T."/>
            <person name="Oyama M."/>
            <person name="Kohara Y."/>
            <person name="Fujiyama A."/>
            <person name="Arakawa K."/>
            <person name="Katayama T."/>
            <person name="Toyoda A."/>
            <person name="Kunieda T."/>
        </authorList>
    </citation>
    <scope>NUCLEOTIDE SEQUENCE [LARGE SCALE GENOMIC DNA]</scope>
    <source>
        <strain evidence="1 2">YOKOZUNA-1</strain>
    </source>
</reference>
<dbReference type="Proteomes" id="UP000186922">
    <property type="component" value="Unassembled WGS sequence"/>
</dbReference>
<evidence type="ECO:0000313" key="2">
    <source>
        <dbReference type="Proteomes" id="UP000186922"/>
    </source>
</evidence>
<dbReference type="EMBL" id="BDGG01000013">
    <property type="protein sequence ID" value="GAV06624.1"/>
    <property type="molecule type" value="Genomic_DNA"/>
</dbReference>
<gene>
    <name evidence="1" type="primary">RvY_16580-1</name>
    <name evidence="1" type="synonym">RvY_16580.1</name>
    <name evidence="1" type="ORF">RvY_16580</name>
</gene>
<accession>A0A1D1W5C7</accession>
<proteinExistence type="predicted"/>
<dbReference type="AlphaFoldDB" id="A0A1D1W5C7"/>
<dbReference type="InterPro" id="IPR011333">
    <property type="entry name" value="SKP1/BTB/POZ_sf"/>
</dbReference>
<sequence length="235" mass="26990">MNHRSASGQWPDANCWASLVMDHAHYVDIHRFRKLSGDIRTVSQCDHPEKAETIQEITISLSSRGVISFDINWSIRNFSFFKTVATDRHFEDRLLGKSVWFPHSESAREARRTSFGHWILLCWALLQYLDYQHTGEDNFSIRANITMGLTDLEYVWQKTQTGRCVISDITSSVLTALLEYEYVYCGFSEDDIGADPADILLAADTYQVSDLAKRYERFLMGQVAVKNVVDLVLYS</sequence>